<dbReference type="SMART" id="SM00631">
    <property type="entry name" value="Zn_pept"/>
    <property type="match status" value="1"/>
</dbReference>
<evidence type="ECO:0000256" key="1">
    <source>
        <dbReference type="ARBA" id="ARBA00001947"/>
    </source>
</evidence>
<comment type="caution">
    <text evidence="4">The sequence shown here is derived from an EMBL/GenBank/DDBJ whole genome shotgun (WGS) entry which is preliminary data.</text>
</comment>
<keyword evidence="5" id="KW-1185">Reference proteome</keyword>
<sequence length="373" mass="41602">MTLSINAAFDSGNIDVVEATDPQDIRLRIRQDHQSDFYQWFHFRLSGAKGVPVRLVIENAGGSAYPDGWTDYKACMSVDREDWTRVPTRYDEGKLVIEHTPEADAVYYAYFAPYSQERHLNLIADALAHDGVSLRVLGQTIDGRDMDCLSIGEGDKTIWVIARQHPGESMAEWWMEGFLARLTDPEDEVAQAMRRKVRFRIVPNMNPDGSFRGHLRTNAVGANLNREWDTPTMERAPEVKLVRNAMDADRPVLCFDVHGDEALPYNFIAGAEGIPDYTEKQAADLAAFLDAYLDASPDFQTKVGYPLTAPGKANLSICTNALAARFDCLAMTLEMPFKDNANAPDADRGWDCNRSAQLGSDTLDAMAAVIDRL</sequence>
<proteinExistence type="inferred from homology"/>
<feature type="active site" description="Proton donor/acceptor" evidence="2">
    <location>
        <position position="334"/>
    </location>
</feature>
<name>A0ABQ5UY51_9PROT</name>
<dbReference type="Gene3D" id="3.40.630.10">
    <property type="entry name" value="Zn peptidases"/>
    <property type="match status" value="1"/>
</dbReference>
<dbReference type="InterPro" id="IPR000834">
    <property type="entry name" value="Peptidase_M14"/>
</dbReference>
<dbReference type="Proteomes" id="UP001161390">
    <property type="component" value="Unassembled WGS sequence"/>
</dbReference>
<organism evidence="4 5">
    <name type="scientific">Algimonas porphyrae</name>
    <dbReference type="NCBI Taxonomy" id="1128113"/>
    <lineage>
        <taxon>Bacteria</taxon>
        <taxon>Pseudomonadati</taxon>
        <taxon>Pseudomonadota</taxon>
        <taxon>Alphaproteobacteria</taxon>
        <taxon>Maricaulales</taxon>
        <taxon>Robiginitomaculaceae</taxon>
        <taxon>Algimonas</taxon>
    </lineage>
</organism>
<evidence type="ECO:0000313" key="5">
    <source>
        <dbReference type="Proteomes" id="UP001161390"/>
    </source>
</evidence>
<dbReference type="EMBL" id="BSNJ01000002">
    <property type="protein sequence ID" value="GLQ19854.1"/>
    <property type="molecule type" value="Genomic_DNA"/>
</dbReference>
<comment type="similarity">
    <text evidence="2">Belongs to the peptidase M14 family.</text>
</comment>
<reference evidence="4" key="1">
    <citation type="journal article" date="2014" name="Int. J. Syst. Evol. Microbiol.">
        <title>Complete genome of a new Firmicutes species belonging to the dominant human colonic microbiota ('Ruminococcus bicirculans') reveals two chromosomes and a selective capacity to utilize plant glucans.</title>
        <authorList>
            <consortium name="NISC Comparative Sequencing Program"/>
            <person name="Wegmann U."/>
            <person name="Louis P."/>
            <person name="Goesmann A."/>
            <person name="Henrissat B."/>
            <person name="Duncan S.H."/>
            <person name="Flint H.J."/>
        </authorList>
    </citation>
    <scope>NUCLEOTIDE SEQUENCE</scope>
    <source>
        <strain evidence="4">NBRC 108216</strain>
    </source>
</reference>
<dbReference type="PROSITE" id="PS52035">
    <property type="entry name" value="PEPTIDASE_M14"/>
    <property type="match status" value="1"/>
</dbReference>
<dbReference type="Pfam" id="PF00246">
    <property type="entry name" value="Peptidase_M14"/>
    <property type="match status" value="1"/>
</dbReference>
<dbReference type="CDD" id="cd06234">
    <property type="entry name" value="M14_PaCCP-like"/>
    <property type="match status" value="1"/>
</dbReference>
<reference evidence="4" key="2">
    <citation type="submission" date="2023-01" db="EMBL/GenBank/DDBJ databases">
        <title>Draft genome sequence of Algimonas porphyrae strain NBRC 108216.</title>
        <authorList>
            <person name="Sun Q."/>
            <person name="Mori K."/>
        </authorList>
    </citation>
    <scope>NUCLEOTIDE SEQUENCE</scope>
    <source>
        <strain evidence="4">NBRC 108216</strain>
    </source>
</reference>
<dbReference type="PANTHER" id="PTHR12756">
    <property type="entry name" value="CYTOSOLIC CARBOXYPEPTIDASE"/>
    <property type="match status" value="1"/>
</dbReference>
<comment type="cofactor">
    <cofactor evidence="1">
        <name>Zn(2+)</name>
        <dbReference type="ChEBI" id="CHEBI:29105"/>
    </cofactor>
</comment>
<feature type="domain" description="Peptidase M14" evidence="3">
    <location>
        <begin position="110"/>
        <end position="373"/>
    </location>
</feature>
<evidence type="ECO:0000259" key="3">
    <source>
        <dbReference type="PROSITE" id="PS52035"/>
    </source>
</evidence>
<evidence type="ECO:0000256" key="2">
    <source>
        <dbReference type="PROSITE-ProRule" id="PRU01379"/>
    </source>
</evidence>
<protein>
    <recommendedName>
        <fullName evidence="3">Peptidase M14 domain-containing protein</fullName>
    </recommendedName>
</protein>
<dbReference type="SUPFAM" id="SSF53187">
    <property type="entry name" value="Zn-dependent exopeptidases"/>
    <property type="match status" value="1"/>
</dbReference>
<dbReference type="RefSeq" id="WP_284369893.1">
    <property type="nucleotide sequence ID" value="NZ_BSNJ01000002.1"/>
</dbReference>
<dbReference type="Gene3D" id="2.60.40.3120">
    <property type="match status" value="1"/>
</dbReference>
<accession>A0ABQ5UY51</accession>
<dbReference type="InterPro" id="IPR050821">
    <property type="entry name" value="Cytosolic_carboxypeptidase"/>
</dbReference>
<dbReference type="PANTHER" id="PTHR12756:SF11">
    <property type="entry name" value="CYTOSOLIC CARBOXYPEPTIDASE 1"/>
    <property type="match status" value="1"/>
</dbReference>
<dbReference type="InterPro" id="IPR040626">
    <property type="entry name" value="Pepdidase_M14_N"/>
</dbReference>
<gene>
    <name evidence="4" type="ORF">GCM10007854_08090</name>
</gene>
<evidence type="ECO:0000313" key="4">
    <source>
        <dbReference type="EMBL" id="GLQ19854.1"/>
    </source>
</evidence>
<dbReference type="Pfam" id="PF18027">
    <property type="entry name" value="Pepdidase_M14_N"/>
    <property type="match status" value="1"/>
</dbReference>